<evidence type="ECO:0000313" key="8">
    <source>
        <dbReference type="Proteomes" id="UP000182894"/>
    </source>
</evidence>
<keyword evidence="4 5" id="KW-0472">Membrane</keyword>
<dbReference type="EMBL" id="FNCO01000006">
    <property type="protein sequence ID" value="SDH40336.1"/>
    <property type="molecule type" value="Genomic_DNA"/>
</dbReference>
<dbReference type="GO" id="GO:0016020">
    <property type="term" value="C:membrane"/>
    <property type="evidence" value="ECO:0007669"/>
    <property type="project" value="UniProtKB-SubCell"/>
</dbReference>
<feature type="transmembrane region" description="Helical" evidence="5">
    <location>
        <begin position="104"/>
        <end position="126"/>
    </location>
</feature>
<dbReference type="Pfam" id="PF04893">
    <property type="entry name" value="Yip1"/>
    <property type="match status" value="1"/>
</dbReference>
<name>A0A1G8C481_9PSED</name>
<keyword evidence="2 5" id="KW-0812">Transmembrane</keyword>
<feature type="transmembrane region" description="Helical" evidence="5">
    <location>
        <begin position="70"/>
        <end position="92"/>
    </location>
</feature>
<accession>A0A1G8C481</accession>
<protein>
    <recommendedName>
        <fullName evidence="6">Yip1 domain-containing protein</fullName>
    </recommendedName>
</protein>
<feature type="domain" description="Yip1" evidence="6">
    <location>
        <begin position="7"/>
        <end position="182"/>
    </location>
</feature>
<dbReference type="InterPro" id="IPR006977">
    <property type="entry name" value="Yip1_dom"/>
</dbReference>
<evidence type="ECO:0000256" key="5">
    <source>
        <dbReference type="SAM" id="Phobius"/>
    </source>
</evidence>
<dbReference type="AlphaFoldDB" id="A0A1G8C481"/>
<evidence type="ECO:0000256" key="4">
    <source>
        <dbReference type="ARBA" id="ARBA00023136"/>
    </source>
</evidence>
<feature type="transmembrane region" description="Helical" evidence="5">
    <location>
        <begin position="165"/>
        <end position="192"/>
    </location>
</feature>
<feature type="transmembrane region" description="Helical" evidence="5">
    <location>
        <begin position="30"/>
        <end position="50"/>
    </location>
</feature>
<evidence type="ECO:0000256" key="1">
    <source>
        <dbReference type="ARBA" id="ARBA00004141"/>
    </source>
</evidence>
<evidence type="ECO:0000259" key="6">
    <source>
        <dbReference type="Pfam" id="PF04893"/>
    </source>
</evidence>
<reference evidence="8" key="1">
    <citation type="submission" date="2016-10" db="EMBL/GenBank/DDBJ databases">
        <authorList>
            <person name="Varghese N."/>
            <person name="Submissions S."/>
        </authorList>
    </citation>
    <scope>NUCLEOTIDE SEQUENCE [LARGE SCALE GENOMIC DNA]</scope>
    <source>
        <strain evidence="8">ATCC 700689</strain>
    </source>
</reference>
<evidence type="ECO:0000256" key="3">
    <source>
        <dbReference type="ARBA" id="ARBA00022989"/>
    </source>
</evidence>
<dbReference type="OrthoDB" id="9808452at2"/>
<feature type="transmembrane region" description="Helical" evidence="5">
    <location>
        <begin position="132"/>
        <end position="153"/>
    </location>
</feature>
<dbReference type="STRING" id="89065.SAMN05216605_106149"/>
<dbReference type="Proteomes" id="UP000182894">
    <property type="component" value="Unassembled WGS sequence"/>
</dbReference>
<organism evidence="7 8">
    <name type="scientific">Pseudomonas abietaniphila</name>
    <dbReference type="NCBI Taxonomy" id="89065"/>
    <lineage>
        <taxon>Bacteria</taxon>
        <taxon>Pseudomonadati</taxon>
        <taxon>Pseudomonadota</taxon>
        <taxon>Gammaproteobacteria</taxon>
        <taxon>Pseudomonadales</taxon>
        <taxon>Pseudomonadaceae</taxon>
        <taxon>Pseudomonas</taxon>
    </lineage>
</organism>
<keyword evidence="8" id="KW-1185">Reference proteome</keyword>
<dbReference type="RefSeq" id="WP_074753003.1">
    <property type="nucleotide sequence ID" value="NZ_FNCO01000006.1"/>
</dbReference>
<evidence type="ECO:0000256" key="2">
    <source>
        <dbReference type="ARBA" id="ARBA00022692"/>
    </source>
</evidence>
<proteinExistence type="predicted"/>
<gene>
    <name evidence="7" type="ORF">SAMN05216605_106149</name>
</gene>
<evidence type="ECO:0000313" key="7">
    <source>
        <dbReference type="EMBL" id="SDH40336.1"/>
    </source>
</evidence>
<keyword evidence="3 5" id="KW-1133">Transmembrane helix</keyword>
<sequence>MIHHVLGLFTHPDQEWQQIRGEKEESISHMYLTHTLILAAIPAVSAYIGTTQVGWVIGSRAPVMLTSESAIWMTIMSYIAMLAGVGVMGGFIHWMARTYDASPSLARCVAFATYTATPLFIGGLAALYPHMWLGMMVGLAAVCYTVYLLYVGLPVFMNIHPDEGFMFSSSVLAVGLVVLVAIMAFTVVLWGIGVGPEYTN</sequence>
<comment type="subcellular location">
    <subcellularLocation>
        <location evidence="1">Membrane</location>
        <topology evidence="1">Multi-pass membrane protein</topology>
    </subcellularLocation>
</comment>